<dbReference type="EMBL" id="DXFQ01000158">
    <property type="protein sequence ID" value="HIX20590.1"/>
    <property type="molecule type" value="Genomic_DNA"/>
</dbReference>
<sequence length="260" mass="28754">MTPEDYIRNKRIYNRSLTTEQVDALSREFREAAAWIVGQDEAYIIAAYYEAAARIAEGNLSPAEARRLVRQTLLAAGYRADSPGSWGDMAQGTARQKLILDTNVKKAAGYAWHEAVKGDAAHPAQRLVRKGARREPRNWQARWQQAWGSLPADEKKKALPTRFVALTDCAIWSAISRWGDPYPPFDYNSGMDVLPVDRATAISLGLIPEAPSSDPSNADADGFGMKKEITGAIPEHTRDELMAWLNSAKARLSTLESSHA</sequence>
<reference evidence="1" key="1">
    <citation type="journal article" date="2021" name="PeerJ">
        <title>Extensive microbial diversity within the chicken gut microbiome revealed by metagenomics and culture.</title>
        <authorList>
            <person name="Gilroy R."/>
            <person name="Ravi A."/>
            <person name="Getino M."/>
            <person name="Pursley I."/>
            <person name="Horton D.L."/>
            <person name="Alikhan N.F."/>
            <person name="Baker D."/>
            <person name="Gharbi K."/>
            <person name="Hall N."/>
            <person name="Watson M."/>
            <person name="Adriaenssens E.M."/>
            <person name="Foster-Nyarko E."/>
            <person name="Jarju S."/>
            <person name="Secka A."/>
            <person name="Antonio M."/>
            <person name="Oren A."/>
            <person name="Chaudhuri R.R."/>
            <person name="La Ragione R."/>
            <person name="Hildebrand F."/>
            <person name="Pallen M.J."/>
        </authorList>
    </citation>
    <scope>NUCLEOTIDE SEQUENCE</scope>
    <source>
        <strain evidence="1">14975</strain>
    </source>
</reference>
<accession>A0A9D1VD37</accession>
<evidence type="ECO:0000313" key="1">
    <source>
        <dbReference type="EMBL" id="HIX20590.1"/>
    </source>
</evidence>
<comment type="caution">
    <text evidence="1">The sequence shown here is derived from an EMBL/GenBank/DDBJ whole genome shotgun (WGS) entry which is preliminary data.</text>
</comment>
<reference evidence="1" key="2">
    <citation type="submission" date="2021-04" db="EMBL/GenBank/DDBJ databases">
        <authorList>
            <person name="Gilroy R."/>
        </authorList>
    </citation>
    <scope>NUCLEOTIDE SEQUENCE</scope>
    <source>
        <strain evidence="1">14975</strain>
    </source>
</reference>
<dbReference type="Proteomes" id="UP000823964">
    <property type="component" value="Unassembled WGS sequence"/>
</dbReference>
<proteinExistence type="predicted"/>
<name>A0A9D1VD37_9BACT</name>
<dbReference type="AlphaFoldDB" id="A0A9D1VD37"/>
<evidence type="ECO:0000313" key="2">
    <source>
        <dbReference type="Proteomes" id="UP000823964"/>
    </source>
</evidence>
<protein>
    <submittedName>
        <fullName evidence="1">Uncharacterized protein</fullName>
    </submittedName>
</protein>
<gene>
    <name evidence="1" type="ORF">H9862_08340</name>
</gene>
<organism evidence="1 2">
    <name type="scientific">Candidatus Akkermansia intestinigallinarum</name>
    <dbReference type="NCBI Taxonomy" id="2838431"/>
    <lineage>
        <taxon>Bacteria</taxon>
        <taxon>Pseudomonadati</taxon>
        <taxon>Verrucomicrobiota</taxon>
        <taxon>Verrucomicrobiia</taxon>
        <taxon>Verrucomicrobiales</taxon>
        <taxon>Akkermansiaceae</taxon>
        <taxon>Akkermansia</taxon>
    </lineage>
</organism>